<protein>
    <submittedName>
        <fullName evidence="1">Uncharacterized protein</fullName>
    </submittedName>
</protein>
<dbReference type="EMBL" id="JAUDZG010000001">
    <property type="protein sequence ID" value="KAK3310602.1"/>
    <property type="molecule type" value="Genomic_DNA"/>
</dbReference>
<evidence type="ECO:0000313" key="2">
    <source>
        <dbReference type="Proteomes" id="UP001273166"/>
    </source>
</evidence>
<accession>A0AAJ0H2L6</accession>
<gene>
    <name evidence="1" type="ORF">B0T15DRAFT_43241</name>
</gene>
<name>A0AAJ0H2L6_9PEZI</name>
<dbReference type="Proteomes" id="UP001273166">
    <property type="component" value="Unassembled WGS sequence"/>
</dbReference>
<reference evidence="1" key="1">
    <citation type="journal article" date="2023" name="Mol. Phylogenet. Evol.">
        <title>Genome-scale phylogeny and comparative genomics of the fungal order Sordariales.</title>
        <authorList>
            <person name="Hensen N."/>
            <person name="Bonometti L."/>
            <person name="Westerberg I."/>
            <person name="Brannstrom I.O."/>
            <person name="Guillou S."/>
            <person name="Cros-Aarteil S."/>
            <person name="Calhoun S."/>
            <person name="Haridas S."/>
            <person name="Kuo A."/>
            <person name="Mondo S."/>
            <person name="Pangilinan J."/>
            <person name="Riley R."/>
            <person name="LaButti K."/>
            <person name="Andreopoulos B."/>
            <person name="Lipzen A."/>
            <person name="Chen C."/>
            <person name="Yan M."/>
            <person name="Daum C."/>
            <person name="Ng V."/>
            <person name="Clum A."/>
            <person name="Steindorff A."/>
            <person name="Ohm R.A."/>
            <person name="Martin F."/>
            <person name="Silar P."/>
            <person name="Natvig D.O."/>
            <person name="Lalanne C."/>
            <person name="Gautier V."/>
            <person name="Ament-Velasquez S.L."/>
            <person name="Kruys A."/>
            <person name="Hutchinson M.I."/>
            <person name="Powell A.J."/>
            <person name="Barry K."/>
            <person name="Miller A.N."/>
            <person name="Grigoriev I.V."/>
            <person name="Debuchy R."/>
            <person name="Gladieux P."/>
            <person name="Hiltunen Thoren M."/>
            <person name="Johannesson H."/>
        </authorList>
    </citation>
    <scope>NUCLEOTIDE SEQUENCE</scope>
    <source>
        <strain evidence="1">CBS 333.67</strain>
    </source>
</reference>
<sequence>MWNTNHQRVRSLVLQCWHDRPLDSLTFLYLLGQAQSRRPLLSTTRCRKPGIPGARHSTPCHCLARRKRGIWSGWLPFQNEQAFLLRLPAVGRSKRRLASPQITSQSSHRQPNGAQQQFGLLRLSFAARIRGLPPRNGRLRCPRTALERSTVGVSNHWRSLACLIVSNCQEEPLTALPRRAGLPERGLGFDSIMDVSRAKRFLTAVQWLYPSGVD</sequence>
<evidence type="ECO:0000313" key="1">
    <source>
        <dbReference type="EMBL" id="KAK3310602.1"/>
    </source>
</evidence>
<proteinExistence type="predicted"/>
<dbReference type="AlphaFoldDB" id="A0AAJ0H2L6"/>
<keyword evidence="2" id="KW-1185">Reference proteome</keyword>
<organism evidence="1 2">
    <name type="scientific">Chaetomium strumarium</name>
    <dbReference type="NCBI Taxonomy" id="1170767"/>
    <lineage>
        <taxon>Eukaryota</taxon>
        <taxon>Fungi</taxon>
        <taxon>Dikarya</taxon>
        <taxon>Ascomycota</taxon>
        <taxon>Pezizomycotina</taxon>
        <taxon>Sordariomycetes</taxon>
        <taxon>Sordariomycetidae</taxon>
        <taxon>Sordariales</taxon>
        <taxon>Chaetomiaceae</taxon>
        <taxon>Chaetomium</taxon>
    </lineage>
</organism>
<dbReference type="GeneID" id="87884582"/>
<reference evidence="1" key="2">
    <citation type="submission" date="2023-06" db="EMBL/GenBank/DDBJ databases">
        <authorList>
            <consortium name="Lawrence Berkeley National Laboratory"/>
            <person name="Mondo S.J."/>
            <person name="Hensen N."/>
            <person name="Bonometti L."/>
            <person name="Westerberg I."/>
            <person name="Brannstrom I.O."/>
            <person name="Guillou S."/>
            <person name="Cros-Aarteil S."/>
            <person name="Calhoun S."/>
            <person name="Haridas S."/>
            <person name="Kuo A."/>
            <person name="Pangilinan J."/>
            <person name="Riley R."/>
            <person name="Labutti K."/>
            <person name="Andreopoulos B."/>
            <person name="Lipzen A."/>
            <person name="Chen C."/>
            <person name="Yanf M."/>
            <person name="Daum C."/>
            <person name="Ng V."/>
            <person name="Clum A."/>
            <person name="Steindorff A."/>
            <person name="Ohm R."/>
            <person name="Martin F."/>
            <person name="Silar P."/>
            <person name="Natvig D."/>
            <person name="Lalanne C."/>
            <person name="Gautier V."/>
            <person name="Ament-Velasquez S.L."/>
            <person name="Kruys A."/>
            <person name="Hutchinson M.I."/>
            <person name="Powell A.J."/>
            <person name="Barry K."/>
            <person name="Miller A.N."/>
            <person name="Grigoriev I.V."/>
            <person name="Debuchy R."/>
            <person name="Gladieux P."/>
            <person name="Thoren M.H."/>
            <person name="Johannesson H."/>
        </authorList>
    </citation>
    <scope>NUCLEOTIDE SEQUENCE</scope>
    <source>
        <strain evidence="1">CBS 333.67</strain>
    </source>
</reference>
<comment type="caution">
    <text evidence="1">The sequence shown here is derived from an EMBL/GenBank/DDBJ whole genome shotgun (WGS) entry which is preliminary data.</text>
</comment>
<dbReference type="RefSeq" id="XP_062726382.1">
    <property type="nucleotide sequence ID" value="XM_062865753.1"/>
</dbReference>